<dbReference type="InterPro" id="IPR000595">
    <property type="entry name" value="cNMP-bd_dom"/>
</dbReference>
<dbReference type="OrthoDB" id="109585at2"/>
<dbReference type="SUPFAM" id="SSF51905">
    <property type="entry name" value="FAD/NAD(P)-binding domain"/>
    <property type="match status" value="1"/>
</dbReference>
<dbReference type="PRINTS" id="PR00469">
    <property type="entry name" value="PNDRDTASEII"/>
</dbReference>
<dbReference type="InterPro" id="IPR036188">
    <property type="entry name" value="FAD/NAD-bd_sf"/>
</dbReference>
<feature type="domain" description="Cyclic nucleotide-binding" evidence="3">
    <location>
        <begin position="35"/>
        <end position="155"/>
    </location>
</feature>
<dbReference type="RefSeq" id="WP_145647714.1">
    <property type="nucleotide sequence ID" value="NZ_VLLB01000001.1"/>
</dbReference>
<evidence type="ECO:0000313" key="5">
    <source>
        <dbReference type="Proteomes" id="UP000318431"/>
    </source>
</evidence>
<dbReference type="InterPro" id="IPR014710">
    <property type="entry name" value="RmlC-like_jellyroll"/>
</dbReference>
<dbReference type="InterPro" id="IPR018490">
    <property type="entry name" value="cNMP-bd_dom_sf"/>
</dbReference>
<evidence type="ECO:0000256" key="1">
    <source>
        <dbReference type="ARBA" id="ARBA00022630"/>
    </source>
</evidence>
<dbReference type="Pfam" id="PF00027">
    <property type="entry name" value="cNMP_binding"/>
    <property type="match status" value="1"/>
</dbReference>
<evidence type="ECO:0000259" key="3">
    <source>
        <dbReference type="PROSITE" id="PS50042"/>
    </source>
</evidence>
<dbReference type="Gene3D" id="3.50.50.60">
    <property type="entry name" value="FAD/NAD(P)-binding domain"/>
    <property type="match status" value="2"/>
</dbReference>
<evidence type="ECO:0000256" key="2">
    <source>
        <dbReference type="ARBA" id="ARBA00023002"/>
    </source>
</evidence>
<reference evidence="4 5" key="1">
    <citation type="journal article" date="2015" name="Stand. Genomic Sci.">
        <title>Genomic Encyclopedia of Bacterial and Archaeal Type Strains, Phase III: the genomes of soil and plant-associated and newly described type strains.</title>
        <authorList>
            <person name="Whitman W.B."/>
            <person name="Woyke T."/>
            <person name="Klenk H.P."/>
            <person name="Zhou Y."/>
            <person name="Lilburn T.G."/>
            <person name="Beck B.J."/>
            <person name="De Vos P."/>
            <person name="Vandamme P."/>
            <person name="Eisen J.A."/>
            <person name="Garrity G."/>
            <person name="Hugenholtz P."/>
            <person name="Kyrpides N.C."/>
        </authorList>
    </citation>
    <scope>NUCLEOTIDE SEQUENCE [LARGE SCALE GENOMIC DNA]</scope>
    <source>
        <strain evidence="4 5">CGMCC 1.10822</strain>
    </source>
</reference>
<dbReference type="GO" id="GO:0016491">
    <property type="term" value="F:oxidoreductase activity"/>
    <property type="evidence" value="ECO:0007669"/>
    <property type="project" value="UniProtKB-KW"/>
</dbReference>
<accession>A0A562RLV3</accession>
<proteinExistence type="predicted"/>
<keyword evidence="5" id="KW-1185">Reference proteome</keyword>
<dbReference type="InterPro" id="IPR050097">
    <property type="entry name" value="Ferredoxin-NADP_redctase_2"/>
</dbReference>
<dbReference type="AlphaFoldDB" id="A0A562RLV3"/>
<dbReference type="Pfam" id="PF07992">
    <property type="entry name" value="Pyr_redox_2"/>
    <property type="match status" value="1"/>
</dbReference>
<keyword evidence="1" id="KW-0285">Flavoprotein</keyword>
<dbReference type="EMBL" id="VLLB01000001">
    <property type="protein sequence ID" value="TWI70011.1"/>
    <property type="molecule type" value="Genomic_DNA"/>
</dbReference>
<dbReference type="Gene3D" id="2.60.120.10">
    <property type="entry name" value="Jelly Rolls"/>
    <property type="match status" value="1"/>
</dbReference>
<dbReference type="CDD" id="cd00038">
    <property type="entry name" value="CAP_ED"/>
    <property type="match status" value="1"/>
</dbReference>
<dbReference type="PROSITE" id="PS50042">
    <property type="entry name" value="CNMP_BINDING_3"/>
    <property type="match status" value="1"/>
</dbReference>
<keyword evidence="2" id="KW-0560">Oxidoreductase</keyword>
<sequence length="582" mass="61694">MANPNASAPEFLPETGPDEQVPVLAASIEQRRHQIFPVLTEREVARLLRFGTVRTYGNGVRILEAGYTRFGMVLVLKGRMAAYRYDGLGNSAFVIEHGPGEFTAEVSQLAGRPSLVNVTAVGSVEALVIPADQLRALVIAEAELGERIVRALILRRVNLLELGSGGPVLVAPPGQPALFHMQSFLTANGHPHTVLDPRNDETAQALCEHYQPTADDWPLVVCPDGSVLKNPSNVEMGRCLGMSRELPAEKVWDVIVVGAGPAGLATAVYAGSEGLSVLALEARAFGGQAAASARIENYLGFPTGISGRALAGRAHVQAMKFGVELAIPLAATHLACHAVPLALDLVDGQRVRGRSVVLSCGARYRRPSLANIKQFEGRGIYYWASRIEANLCVDATVILVGGGNSAGQAAVFLSTHARKVHMLVRGDGLKSTMSAYLIERIRATANIELHTHTEIVALEGDDEGLKGVRWRNNNSLSEKDVNVSRVFLFIGADPNTDWLDGCGVEVDKQGFIRTGDAVQAAPCRLDATGAPVRSSLETSVPGVFAIGDVRAGSTKRVAAGVGEGAQVVSQIHAYLASLPVAG</sequence>
<protein>
    <submittedName>
        <fullName evidence="4">Thioredoxin reductase (NADPH)</fullName>
    </submittedName>
</protein>
<dbReference type="PANTHER" id="PTHR48105">
    <property type="entry name" value="THIOREDOXIN REDUCTASE 1-RELATED-RELATED"/>
    <property type="match status" value="1"/>
</dbReference>
<comment type="caution">
    <text evidence="4">The sequence shown here is derived from an EMBL/GenBank/DDBJ whole genome shotgun (WGS) entry which is preliminary data.</text>
</comment>
<dbReference type="InterPro" id="IPR023753">
    <property type="entry name" value="FAD/NAD-binding_dom"/>
</dbReference>
<organism evidence="4 5">
    <name type="scientific">Pseudoduganella lurida</name>
    <dbReference type="NCBI Taxonomy" id="1036180"/>
    <lineage>
        <taxon>Bacteria</taxon>
        <taxon>Pseudomonadati</taxon>
        <taxon>Pseudomonadota</taxon>
        <taxon>Betaproteobacteria</taxon>
        <taxon>Burkholderiales</taxon>
        <taxon>Oxalobacteraceae</taxon>
        <taxon>Telluria group</taxon>
        <taxon>Pseudoduganella</taxon>
    </lineage>
</organism>
<dbReference type="SUPFAM" id="SSF51206">
    <property type="entry name" value="cAMP-binding domain-like"/>
    <property type="match status" value="1"/>
</dbReference>
<dbReference type="PRINTS" id="PR00368">
    <property type="entry name" value="FADPNR"/>
</dbReference>
<dbReference type="Proteomes" id="UP000318431">
    <property type="component" value="Unassembled WGS sequence"/>
</dbReference>
<gene>
    <name evidence="4" type="ORF">IP91_01089</name>
</gene>
<evidence type="ECO:0000313" key="4">
    <source>
        <dbReference type="EMBL" id="TWI70011.1"/>
    </source>
</evidence>
<name>A0A562RLV3_9BURK</name>